<gene>
    <name evidence="1" type="ORF">F0R74_06860</name>
</gene>
<protein>
    <submittedName>
        <fullName evidence="1">Helix-turn-helix domain-containing protein</fullName>
    </submittedName>
</protein>
<dbReference type="EMBL" id="CP043550">
    <property type="protein sequence ID" value="QEO57586.1"/>
    <property type="molecule type" value="Genomic_DNA"/>
</dbReference>
<dbReference type="InterPro" id="IPR036388">
    <property type="entry name" value="WH-like_DNA-bd_sf"/>
</dbReference>
<keyword evidence="2" id="KW-1185">Reference proteome</keyword>
<proteinExistence type="predicted"/>
<sequence>MSIEALDWAFSQDIKQSSAKLVLLSLANYANDDGVSYPSWTTLEERCTSSRKTIYRSIKNLKELGLIEEVSTDYIPKKYFKNQNCYRLVFDSVKITPVSKLHQCQNDPDTSVKMTKNTSVKMTPKYKEQFNKPSLNDVISFIVSKGYSEDLANIVYETYDSNDWKDSHNNVIKNWKLKIVNNWLSKEHNDKYKINQNVKPIDLNNLHRYRFTTNQAFEKFNDLHDNKFILVEDGYIRLKGSI</sequence>
<evidence type="ECO:0000313" key="1">
    <source>
        <dbReference type="EMBL" id="QEO57586.1"/>
    </source>
</evidence>
<organism evidence="1 2">
    <name type="scientific">Francisella marina</name>
    <dbReference type="NCBI Taxonomy" id="2249302"/>
    <lineage>
        <taxon>Bacteria</taxon>
        <taxon>Pseudomonadati</taxon>
        <taxon>Pseudomonadota</taxon>
        <taxon>Gammaproteobacteria</taxon>
        <taxon>Thiotrichales</taxon>
        <taxon>Francisellaceae</taxon>
        <taxon>Francisella</taxon>
    </lineage>
</organism>
<name>A0ABX5ZGL8_9GAMM</name>
<dbReference type="RefSeq" id="WP_149368766.1">
    <property type="nucleotide sequence ID" value="NZ_CP043550.1"/>
</dbReference>
<accession>A0ABX5ZGL8</accession>
<dbReference type="Proteomes" id="UP000322509">
    <property type="component" value="Chromosome"/>
</dbReference>
<reference evidence="1 2" key="1">
    <citation type="submission" date="2019-09" db="EMBL/GenBank/DDBJ databases">
        <title>Complete genome sequence of Francisella marina E103-15.</title>
        <authorList>
            <person name="Tekedar H.C."/>
            <person name="Griffin M.J."/>
            <person name="Waldbieser G.C."/>
            <person name="Soto E."/>
        </authorList>
    </citation>
    <scope>NUCLEOTIDE SEQUENCE [LARGE SCALE GENOMIC DNA]</scope>
    <source>
        <strain evidence="1 2">E103-15</strain>
    </source>
</reference>
<dbReference type="Gene3D" id="1.10.10.10">
    <property type="entry name" value="Winged helix-like DNA-binding domain superfamily/Winged helix DNA-binding domain"/>
    <property type="match status" value="1"/>
</dbReference>
<evidence type="ECO:0000313" key="2">
    <source>
        <dbReference type="Proteomes" id="UP000322509"/>
    </source>
</evidence>
<dbReference type="Pfam" id="PF13730">
    <property type="entry name" value="HTH_36"/>
    <property type="match status" value="1"/>
</dbReference>